<evidence type="ECO:0000256" key="10">
    <source>
        <dbReference type="SAM" id="Phobius"/>
    </source>
</evidence>
<comment type="caution">
    <text evidence="12">The sequence shown here is derived from an EMBL/GenBank/DDBJ whole genome shotgun (WGS) entry which is preliminary data.</text>
</comment>
<dbReference type="InterPro" id="IPR001671">
    <property type="entry name" value="Melcrt_ACTH_rcpt"/>
</dbReference>
<evidence type="ECO:0000256" key="9">
    <source>
        <dbReference type="RuleBase" id="RU000688"/>
    </source>
</evidence>
<feature type="transmembrane region" description="Helical" evidence="10">
    <location>
        <begin position="157"/>
        <end position="178"/>
    </location>
</feature>
<keyword evidence="7 9" id="KW-0675">Receptor</keyword>
<reference evidence="12 13" key="1">
    <citation type="submission" date="2022-05" db="EMBL/GenBank/DDBJ databases">
        <authorList>
            <consortium name="Genoscope - CEA"/>
            <person name="William W."/>
        </authorList>
    </citation>
    <scope>NUCLEOTIDE SEQUENCE [LARGE SCALE GENOMIC DNA]</scope>
</reference>
<dbReference type="Proteomes" id="UP001159427">
    <property type="component" value="Unassembled WGS sequence"/>
</dbReference>
<evidence type="ECO:0000256" key="8">
    <source>
        <dbReference type="ARBA" id="ARBA00023224"/>
    </source>
</evidence>
<keyword evidence="5 9" id="KW-0297">G-protein coupled receptor</keyword>
<dbReference type="SMART" id="SM01381">
    <property type="entry name" value="7TM_GPCR_Srsx"/>
    <property type="match status" value="1"/>
</dbReference>
<evidence type="ECO:0000259" key="11">
    <source>
        <dbReference type="PROSITE" id="PS50262"/>
    </source>
</evidence>
<dbReference type="PRINTS" id="PR00534">
    <property type="entry name" value="MCRFAMILY"/>
</dbReference>
<evidence type="ECO:0000256" key="2">
    <source>
        <dbReference type="ARBA" id="ARBA00022475"/>
    </source>
</evidence>
<evidence type="ECO:0000313" key="12">
    <source>
        <dbReference type="EMBL" id="CAH3024236.1"/>
    </source>
</evidence>
<dbReference type="InterPro" id="IPR000276">
    <property type="entry name" value="GPCR_Rhodpsn"/>
</dbReference>
<accession>A0ABN8M3Q6</accession>
<feature type="transmembrane region" description="Helical" evidence="10">
    <location>
        <begin position="190"/>
        <end position="208"/>
    </location>
</feature>
<proteinExistence type="inferred from homology"/>
<sequence>MTNSSKQISQLDVCSYVYDGMPDWLPAYLTTPVTVSLIFLSVINLLMSACTIFLNVLVMIAVKTSPRLKTNCNMLLASLAGTDLMTGAIGQPLTVAKQTRRLGGSSVDSYSVCLLEGAVTVTSVTASIQHLALLSIERYLAIMHPYKYPEIITKYRLVASAVTVWSVAALMTVLTYIFSLNNVFNSVFRVILIVASISILIFCQIAVYREARSQMLKIASQQISTEAKETFLKEKKALNTTRIVIGVVLLSFVPLFLFRLFMMPFLSSPAMKFVMEYAFRSLALCNSVCNPLIYCARNKEFRKAFKRLLCKQCHLQPN</sequence>
<organism evidence="12 13">
    <name type="scientific">Porites evermanni</name>
    <dbReference type="NCBI Taxonomy" id="104178"/>
    <lineage>
        <taxon>Eukaryota</taxon>
        <taxon>Metazoa</taxon>
        <taxon>Cnidaria</taxon>
        <taxon>Anthozoa</taxon>
        <taxon>Hexacorallia</taxon>
        <taxon>Scleractinia</taxon>
        <taxon>Fungiina</taxon>
        <taxon>Poritidae</taxon>
        <taxon>Porites</taxon>
    </lineage>
</organism>
<feature type="transmembrane region" description="Helical" evidence="10">
    <location>
        <begin position="37"/>
        <end position="62"/>
    </location>
</feature>
<dbReference type="PROSITE" id="PS50262">
    <property type="entry name" value="G_PROTEIN_RECEP_F1_2"/>
    <property type="match status" value="1"/>
</dbReference>
<dbReference type="Gene3D" id="1.20.1070.10">
    <property type="entry name" value="Rhodopsin 7-helix transmembrane proteins"/>
    <property type="match status" value="1"/>
</dbReference>
<evidence type="ECO:0000256" key="4">
    <source>
        <dbReference type="ARBA" id="ARBA00022989"/>
    </source>
</evidence>
<dbReference type="Pfam" id="PF00001">
    <property type="entry name" value="7tm_1"/>
    <property type="match status" value="1"/>
</dbReference>
<keyword evidence="4 10" id="KW-1133">Transmembrane helix</keyword>
<keyword evidence="6 10" id="KW-0472">Membrane</keyword>
<evidence type="ECO:0000313" key="13">
    <source>
        <dbReference type="Proteomes" id="UP001159427"/>
    </source>
</evidence>
<evidence type="ECO:0000256" key="3">
    <source>
        <dbReference type="ARBA" id="ARBA00022692"/>
    </source>
</evidence>
<feature type="transmembrane region" description="Helical" evidence="10">
    <location>
        <begin position="277"/>
        <end position="296"/>
    </location>
</feature>
<dbReference type="SUPFAM" id="SSF81321">
    <property type="entry name" value="Family A G protein-coupled receptor-like"/>
    <property type="match status" value="1"/>
</dbReference>
<feature type="transmembrane region" description="Helical" evidence="10">
    <location>
        <begin position="243"/>
        <end position="265"/>
    </location>
</feature>
<dbReference type="EMBL" id="CALNXI010000295">
    <property type="protein sequence ID" value="CAH3024236.1"/>
    <property type="molecule type" value="Genomic_DNA"/>
</dbReference>
<feature type="domain" description="G-protein coupled receptors family 1 profile" evidence="11">
    <location>
        <begin position="54"/>
        <end position="294"/>
    </location>
</feature>
<comment type="subcellular location">
    <subcellularLocation>
        <location evidence="1">Cell membrane</location>
        <topology evidence="1">Multi-pass membrane protein</topology>
    </subcellularLocation>
</comment>
<comment type="similarity">
    <text evidence="9">Belongs to the G-protein coupled receptor 1 family.</text>
</comment>
<feature type="transmembrane region" description="Helical" evidence="10">
    <location>
        <begin position="74"/>
        <end position="94"/>
    </location>
</feature>
<gene>
    <name evidence="12" type="ORF">PEVE_00022049</name>
</gene>
<name>A0ABN8M3Q6_9CNID</name>
<dbReference type="InterPro" id="IPR050569">
    <property type="entry name" value="TAAR"/>
</dbReference>
<dbReference type="PROSITE" id="PS00237">
    <property type="entry name" value="G_PROTEIN_RECEP_F1_1"/>
    <property type="match status" value="1"/>
</dbReference>
<feature type="transmembrane region" description="Helical" evidence="10">
    <location>
        <begin position="114"/>
        <end position="136"/>
    </location>
</feature>
<dbReference type="PRINTS" id="PR00237">
    <property type="entry name" value="GPCRRHODOPSN"/>
</dbReference>
<dbReference type="PANTHER" id="PTHR24249:SF421">
    <property type="entry name" value="G-PROTEIN COUPLED RECEPTORS FAMILY 1 PROFILE DOMAIN-CONTAINING PROTEIN"/>
    <property type="match status" value="1"/>
</dbReference>
<keyword evidence="3 9" id="KW-0812">Transmembrane</keyword>
<keyword evidence="8 9" id="KW-0807">Transducer</keyword>
<evidence type="ECO:0000256" key="5">
    <source>
        <dbReference type="ARBA" id="ARBA00023040"/>
    </source>
</evidence>
<dbReference type="PANTHER" id="PTHR24249">
    <property type="entry name" value="HISTAMINE RECEPTOR-RELATED G-PROTEIN COUPLED RECEPTOR"/>
    <property type="match status" value="1"/>
</dbReference>
<evidence type="ECO:0000256" key="7">
    <source>
        <dbReference type="ARBA" id="ARBA00023170"/>
    </source>
</evidence>
<evidence type="ECO:0000256" key="1">
    <source>
        <dbReference type="ARBA" id="ARBA00004651"/>
    </source>
</evidence>
<dbReference type="InterPro" id="IPR017452">
    <property type="entry name" value="GPCR_Rhodpsn_7TM"/>
</dbReference>
<keyword evidence="13" id="KW-1185">Reference proteome</keyword>
<evidence type="ECO:0000256" key="6">
    <source>
        <dbReference type="ARBA" id="ARBA00023136"/>
    </source>
</evidence>
<keyword evidence="2" id="KW-1003">Cell membrane</keyword>
<protein>
    <recommendedName>
        <fullName evidence="11">G-protein coupled receptors family 1 profile domain-containing protein</fullName>
    </recommendedName>
</protein>